<dbReference type="PANTHER" id="PTHR10188:SF6">
    <property type="entry name" value="N(4)-(BETA-N-ACETYLGLUCOSAMINYL)-L-ASPARAGINASE"/>
    <property type="match status" value="1"/>
</dbReference>
<evidence type="ECO:0000313" key="9">
    <source>
        <dbReference type="Proteomes" id="UP000001844"/>
    </source>
</evidence>
<dbReference type="eggNOG" id="COG1446">
    <property type="taxonomic scope" value="Bacteria"/>
</dbReference>
<dbReference type="GO" id="GO:0008233">
    <property type="term" value="F:peptidase activity"/>
    <property type="evidence" value="ECO:0007669"/>
    <property type="project" value="UniProtKB-KW"/>
</dbReference>
<dbReference type="GO" id="GO:0005737">
    <property type="term" value="C:cytoplasm"/>
    <property type="evidence" value="ECO:0007669"/>
    <property type="project" value="TreeGrafter"/>
</dbReference>
<feature type="active site" description="Nucleophile" evidence="5">
    <location>
        <position position="140"/>
    </location>
</feature>
<dbReference type="STRING" id="472759.Nhal_1058"/>
<dbReference type="CDD" id="cd04512">
    <property type="entry name" value="Ntn_Asparaginase_2_like"/>
    <property type="match status" value="1"/>
</dbReference>
<dbReference type="GO" id="GO:0006508">
    <property type="term" value="P:proteolysis"/>
    <property type="evidence" value="ECO:0007669"/>
    <property type="project" value="UniProtKB-KW"/>
</dbReference>
<dbReference type="Gene3D" id="3.60.20.30">
    <property type="entry name" value="(Glycosyl)asparaginase"/>
    <property type="match status" value="1"/>
</dbReference>
<dbReference type="PANTHER" id="PTHR10188">
    <property type="entry name" value="L-ASPARAGINASE"/>
    <property type="match status" value="1"/>
</dbReference>
<dbReference type="SUPFAM" id="SSF56235">
    <property type="entry name" value="N-terminal nucleophile aminohydrolases (Ntn hydrolases)"/>
    <property type="match status" value="1"/>
</dbReference>
<dbReference type="FunFam" id="3.60.20.30:FF:000001">
    <property type="entry name" value="Isoaspartyl peptidase/L-asparaginase"/>
    <property type="match status" value="1"/>
</dbReference>
<evidence type="ECO:0000256" key="2">
    <source>
        <dbReference type="ARBA" id="ARBA00022801"/>
    </source>
</evidence>
<evidence type="ECO:0000256" key="7">
    <source>
        <dbReference type="PIRSR" id="PIRSR600246-3"/>
    </source>
</evidence>
<evidence type="ECO:0000256" key="1">
    <source>
        <dbReference type="ARBA" id="ARBA00022670"/>
    </source>
</evidence>
<dbReference type="GO" id="GO:0016811">
    <property type="term" value="F:hydrolase activity, acting on carbon-nitrogen (but not peptide) bonds, in linear amides"/>
    <property type="evidence" value="ECO:0007669"/>
    <property type="project" value="UniProtKB-ARBA"/>
</dbReference>
<dbReference type="EMBL" id="CP001798">
    <property type="protein sequence ID" value="ADE14230.1"/>
    <property type="molecule type" value="Genomic_DNA"/>
</dbReference>
<reference evidence="9" key="1">
    <citation type="submission" date="2010-04" db="EMBL/GenBank/DDBJ databases">
        <title>Complete genome sequence of Nitrosococcus halophilus Nc4, a salt-adapted, aerobic obligate ammonia-oxidizing sulfur purple bacterium.</title>
        <authorList>
            <consortium name="US DOE Joint Genome Institute"/>
            <person name="Campbell M.A."/>
            <person name="Malfatti S.A."/>
            <person name="Chain P.S.G."/>
            <person name="Heidelberg J.F."/>
            <person name="Ward B.B."/>
            <person name="Klotz M.G."/>
        </authorList>
    </citation>
    <scope>NUCLEOTIDE SEQUENCE [LARGE SCALE GENOMIC DNA]</scope>
    <source>
        <strain evidence="9">Nc4</strain>
    </source>
</reference>
<feature type="binding site" evidence="6">
    <location>
        <begin position="168"/>
        <end position="171"/>
    </location>
    <ligand>
        <name>substrate</name>
    </ligand>
</feature>
<evidence type="ECO:0000313" key="8">
    <source>
        <dbReference type="EMBL" id="ADE14230.1"/>
    </source>
</evidence>
<dbReference type="Proteomes" id="UP000001844">
    <property type="component" value="Chromosome"/>
</dbReference>
<proteinExistence type="predicted"/>
<feature type="binding site" evidence="6">
    <location>
        <begin position="190"/>
        <end position="193"/>
    </location>
    <ligand>
        <name>substrate</name>
    </ligand>
</feature>
<evidence type="ECO:0000256" key="4">
    <source>
        <dbReference type="ARBA" id="ARBA00069124"/>
    </source>
</evidence>
<dbReference type="HOGENOM" id="CLU_021603_1_2_6"/>
<accession>D5BZ17</accession>
<keyword evidence="9" id="KW-1185">Reference proteome</keyword>
<name>D5BZ17_NITHN</name>
<dbReference type="Pfam" id="PF01112">
    <property type="entry name" value="Asparaginase_2"/>
    <property type="match status" value="1"/>
</dbReference>
<keyword evidence="3" id="KW-0068">Autocatalytic cleavage</keyword>
<evidence type="ECO:0000256" key="6">
    <source>
        <dbReference type="PIRSR" id="PIRSR600246-2"/>
    </source>
</evidence>
<dbReference type="InterPro" id="IPR029055">
    <property type="entry name" value="Ntn_hydrolases_N"/>
</dbReference>
<dbReference type="AlphaFoldDB" id="D5BZ17"/>
<gene>
    <name evidence="8" type="ordered locus">Nhal_1058</name>
</gene>
<organism evidence="8 9">
    <name type="scientific">Nitrosococcus halophilus (strain Nc4)</name>
    <dbReference type="NCBI Taxonomy" id="472759"/>
    <lineage>
        <taxon>Bacteria</taxon>
        <taxon>Pseudomonadati</taxon>
        <taxon>Pseudomonadota</taxon>
        <taxon>Gammaproteobacteria</taxon>
        <taxon>Chromatiales</taxon>
        <taxon>Chromatiaceae</taxon>
        <taxon>Nitrosococcus</taxon>
    </lineage>
</organism>
<keyword evidence="1" id="KW-0645">Protease</keyword>
<sequence>MADHHIEASQVGCQEAALVGWRLLLEGGSALDAVQMAVESLENNPLYNAGTGSTLNRVGEIQMDASIMEGSSLAAGAVAAIDRIRNPIRLARKVLDRGREVLLVREGALSFARKVGIELCANGELIVEHQRQRWERKHGTVGCAAVDQLGRSAAATSTGGLFDALPGRVGDSALIGCGTYANCFGAVSCTGIGEAIIRTVLAKTAMGELQAGYHPLVAVQRALAVLVRGTHSEAGLIIVDRKGRVGYAHNTSHMPVCWLSNDGQWGLDI</sequence>
<feature type="site" description="Cleavage; by autolysis" evidence="7">
    <location>
        <begin position="139"/>
        <end position="140"/>
    </location>
</feature>
<evidence type="ECO:0000256" key="5">
    <source>
        <dbReference type="PIRSR" id="PIRSR600246-1"/>
    </source>
</evidence>
<evidence type="ECO:0000256" key="3">
    <source>
        <dbReference type="ARBA" id="ARBA00022813"/>
    </source>
</evidence>
<keyword evidence="2" id="KW-0378">Hydrolase</keyword>
<dbReference type="InterPro" id="IPR000246">
    <property type="entry name" value="Peptidase_T2"/>
</dbReference>
<protein>
    <recommendedName>
        <fullName evidence="4">Isoaspartyl peptidase</fullName>
    </recommendedName>
</protein>
<dbReference type="KEGG" id="nhl:Nhal_1058"/>